<geneLocation type="plasmid" evidence="1">
    <name>pAM373</name>
</geneLocation>
<gene>
    <name evidence="1" type="primary">EP0003</name>
</gene>
<evidence type="ECO:0000313" key="1">
    <source>
        <dbReference type="EMBL" id="AAG40459.1"/>
    </source>
</evidence>
<keyword evidence="1" id="KW-0614">Plasmid</keyword>
<dbReference type="AlphaFoldDB" id="Q9F1J2"/>
<reference evidence="1" key="1">
    <citation type="journal article" date="2000" name="Mol. Microbiol.">
        <title>Enterococcus faecalis conjugative plasmid pAM373: complete nucleotide sequence and genetic analyses of sex pheromone response.</title>
        <authorList>
            <person name="De Boever E.H."/>
            <person name="Clewell D.B."/>
            <person name="Fraser C.M."/>
        </authorList>
    </citation>
    <scope>NUCLEOTIDE SEQUENCE [LARGE SCALE GENOMIC DNA]</scope>
    <source>
        <plasmid evidence="1">pAM373</plasmid>
    </source>
</reference>
<organism evidence="1">
    <name type="scientific">Enterococcus faecalis</name>
    <name type="common">Streptococcus faecalis</name>
    <dbReference type="NCBI Taxonomy" id="1351"/>
    <lineage>
        <taxon>Bacteria</taxon>
        <taxon>Bacillati</taxon>
        <taxon>Bacillota</taxon>
        <taxon>Bacilli</taxon>
        <taxon>Lactobacillales</taxon>
        <taxon>Enterococcaceae</taxon>
        <taxon>Enterococcus</taxon>
    </lineage>
</organism>
<sequence>MQFGDFELHTHSERERNYLFEINLHCNYNILTDILSIIIIYVSSCRSTVV</sequence>
<dbReference type="EMBL" id="AE002565">
    <property type="protein sequence ID" value="AAG40459.1"/>
    <property type="molecule type" value="Genomic_DNA"/>
</dbReference>
<name>Q9F1J2_ENTFL</name>
<accession>Q9F1J2</accession>
<protein>
    <submittedName>
        <fullName evidence="1">Uncharacterized protein</fullName>
    </submittedName>
</protein>
<proteinExistence type="predicted"/>